<dbReference type="EMBL" id="VKGK01000022">
    <property type="protein sequence ID" value="TRY13159.1"/>
    <property type="molecule type" value="Genomic_DNA"/>
</dbReference>
<dbReference type="SUPFAM" id="SSF88713">
    <property type="entry name" value="Glycoside hydrolase/deacetylase"/>
    <property type="match status" value="1"/>
</dbReference>
<dbReference type="NCBIfam" id="NF003816">
    <property type="entry name" value="PRK05406.1-5"/>
    <property type="match status" value="1"/>
</dbReference>
<dbReference type="GO" id="GO:0005975">
    <property type="term" value="P:carbohydrate metabolic process"/>
    <property type="evidence" value="ECO:0007669"/>
    <property type="project" value="InterPro"/>
</dbReference>
<evidence type="ECO:0000313" key="2">
    <source>
        <dbReference type="Proteomes" id="UP000318126"/>
    </source>
</evidence>
<gene>
    <name evidence="1" type="primary">pxpA</name>
    <name evidence="1" type="ORF">FN961_17035</name>
</gene>
<dbReference type="PANTHER" id="PTHR30292">
    <property type="entry name" value="UNCHARACTERIZED PROTEIN YBGL-RELATED"/>
    <property type="match status" value="1"/>
</dbReference>
<sequence length="245" mass="26565">MQLNNKGYPIDLNADLGEGGQYDDALLEIVTSANIACGGHTGDQHSMTQAVMAALKNGVKIGAHPSYPDPTNFGRKSMDISNTELRESILEQINALRAICEHLGARMFHVKPHGAFYNNVAKNEAMGLVLIDVIKQIDPTLNLVVLAASPLVQQARLAGLKVIEEAFADRTYLNDGSLVPRSEEGAVIHDEQLALEQVKQFIQRKPIITVDGHPLIINADTVCIHGDTEQALDFAKNISALLTPN</sequence>
<protein>
    <submittedName>
        <fullName evidence="1">5-oxoprolinase subunit PxpA</fullName>
        <ecNumber evidence="1">3.5.2.9</ecNumber>
    </submittedName>
</protein>
<dbReference type="PANTHER" id="PTHR30292:SF0">
    <property type="entry name" value="5-OXOPROLINASE SUBUNIT A"/>
    <property type="match status" value="1"/>
</dbReference>
<dbReference type="RefSeq" id="WP_144041382.1">
    <property type="nucleotide sequence ID" value="NZ_BMPL01000019.1"/>
</dbReference>
<keyword evidence="1" id="KW-0378">Hydrolase</keyword>
<dbReference type="Pfam" id="PF03746">
    <property type="entry name" value="LamB_YcsF"/>
    <property type="match status" value="1"/>
</dbReference>
<name>A0A553JL53_SHEHA</name>
<proteinExistence type="predicted"/>
<dbReference type="EC" id="3.5.2.9" evidence="1"/>
<dbReference type="Gene3D" id="3.20.20.370">
    <property type="entry name" value="Glycoside hydrolase/deacetylase"/>
    <property type="match status" value="1"/>
</dbReference>
<evidence type="ECO:0000313" key="1">
    <source>
        <dbReference type="EMBL" id="TRY13159.1"/>
    </source>
</evidence>
<reference evidence="2" key="1">
    <citation type="submission" date="2019-07" db="EMBL/GenBank/DDBJ databases">
        <title>Shewanella sp. YLB-08 draft genomic sequence.</title>
        <authorList>
            <person name="Yu L."/>
        </authorList>
    </citation>
    <scope>NUCLEOTIDE SEQUENCE [LARGE SCALE GENOMIC DNA]</scope>
    <source>
        <strain evidence="2">JCM 20706</strain>
    </source>
</reference>
<dbReference type="OrthoDB" id="9773478at2"/>
<dbReference type="Proteomes" id="UP000318126">
    <property type="component" value="Unassembled WGS sequence"/>
</dbReference>
<accession>A0A553JL53</accession>
<dbReference type="InterPro" id="IPR011330">
    <property type="entry name" value="Glyco_hydro/deAcase_b/a-brl"/>
</dbReference>
<organism evidence="1 2">
    <name type="scientific">Shewanella hanedai</name>
    <name type="common">Alteromonas hanedai</name>
    <dbReference type="NCBI Taxonomy" id="25"/>
    <lineage>
        <taxon>Bacteria</taxon>
        <taxon>Pseudomonadati</taxon>
        <taxon>Pseudomonadota</taxon>
        <taxon>Gammaproteobacteria</taxon>
        <taxon>Alteromonadales</taxon>
        <taxon>Shewanellaceae</taxon>
        <taxon>Shewanella</taxon>
    </lineage>
</organism>
<dbReference type="AlphaFoldDB" id="A0A553JL53"/>
<dbReference type="NCBIfam" id="NF003814">
    <property type="entry name" value="PRK05406.1-3"/>
    <property type="match status" value="1"/>
</dbReference>
<comment type="caution">
    <text evidence="1">The sequence shown here is derived from an EMBL/GenBank/DDBJ whole genome shotgun (WGS) entry which is preliminary data.</text>
</comment>
<dbReference type="GO" id="GO:0017168">
    <property type="term" value="F:5-oxoprolinase (ATP-hydrolyzing) activity"/>
    <property type="evidence" value="ECO:0007669"/>
    <property type="project" value="UniProtKB-EC"/>
</dbReference>
<keyword evidence="2" id="KW-1185">Reference proteome</keyword>
<dbReference type="CDD" id="cd10801">
    <property type="entry name" value="LamB_YcsF_like_1"/>
    <property type="match status" value="1"/>
</dbReference>
<dbReference type="InterPro" id="IPR005501">
    <property type="entry name" value="LamB/YcsF/PxpA-like"/>
</dbReference>